<reference evidence="12" key="1">
    <citation type="submission" date="2022-01" db="EMBL/GenBank/DDBJ databases">
        <authorList>
            <person name="King R."/>
        </authorList>
    </citation>
    <scope>NUCLEOTIDE SEQUENCE</scope>
</reference>
<dbReference type="GO" id="GO:0005634">
    <property type="term" value="C:nucleus"/>
    <property type="evidence" value="ECO:0007669"/>
    <property type="project" value="UniProtKB-SubCell"/>
</dbReference>
<feature type="domain" description="ELP1 alpha-solenoid" evidence="10">
    <location>
        <begin position="645"/>
        <end position="843"/>
    </location>
</feature>
<feature type="domain" description="ELP1 three-helical bundle" evidence="11">
    <location>
        <begin position="1028"/>
        <end position="1186"/>
    </location>
</feature>
<keyword evidence="4" id="KW-0819">tRNA processing</keyword>
<organism evidence="12 13">
    <name type="scientific">Chironomus riparius</name>
    <dbReference type="NCBI Taxonomy" id="315576"/>
    <lineage>
        <taxon>Eukaryota</taxon>
        <taxon>Metazoa</taxon>
        <taxon>Ecdysozoa</taxon>
        <taxon>Arthropoda</taxon>
        <taxon>Hexapoda</taxon>
        <taxon>Insecta</taxon>
        <taxon>Pterygota</taxon>
        <taxon>Neoptera</taxon>
        <taxon>Endopterygota</taxon>
        <taxon>Diptera</taxon>
        <taxon>Nematocera</taxon>
        <taxon>Chironomoidea</taxon>
        <taxon>Chironomidae</taxon>
        <taxon>Chironominae</taxon>
        <taxon>Chironomus</taxon>
    </lineage>
</organism>
<evidence type="ECO:0000259" key="10">
    <source>
        <dbReference type="Pfam" id="PF23925"/>
    </source>
</evidence>
<dbReference type="PIRSF" id="PIRSF017233">
    <property type="entry name" value="IKAP"/>
    <property type="match status" value="1"/>
</dbReference>
<gene>
    <name evidence="12" type="ORF">CHIRRI_LOCUS12172</name>
</gene>
<evidence type="ECO:0000259" key="8">
    <source>
        <dbReference type="Pfam" id="PF23797"/>
    </source>
</evidence>
<keyword evidence="5" id="KW-0539">Nucleus</keyword>
<evidence type="ECO:0000259" key="7">
    <source>
        <dbReference type="Pfam" id="PF04762"/>
    </source>
</evidence>
<dbReference type="GO" id="GO:0033588">
    <property type="term" value="C:elongator holoenzyme complex"/>
    <property type="evidence" value="ECO:0007669"/>
    <property type="project" value="InterPro"/>
</dbReference>
<reference evidence="12" key="2">
    <citation type="submission" date="2022-10" db="EMBL/GenBank/DDBJ databases">
        <authorList>
            <consortium name="ENA_rothamsted_submissions"/>
            <consortium name="culmorum"/>
            <person name="King R."/>
        </authorList>
    </citation>
    <scope>NUCLEOTIDE SEQUENCE</scope>
</reference>
<dbReference type="OrthoDB" id="40048at2759"/>
<dbReference type="Pfam" id="PF23797">
    <property type="entry name" value="Beta-prop_ELP1_2nd"/>
    <property type="match status" value="1"/>
</dbReference>
<feature type="domain" description="ELP1 TPR" evidence="9">
    <location>
        <begin position="850"/>
        <end position="1014"/>
    </location>
</feature>
<dbReference type="Pfam" id="PF04762">
    <property type="entry name" value="Beta-prop_ELP1_1st"/>
    <property type="match status" value="1"/>
</dbReference>
<dbReference type="GO" id="GO:0002926">
    <property type="term" value="P:tRNA wobble base 5-methoxycarbonylmethyl-2-thiouridinylation"/>
    <property type="evidence" value="ECO:0007669"/>
    <property type="project" value="TreeGrafter"/>
</dbReference>
<dbReference type="Proteomes" id="UP001153620">
    <property type="component" value="Chromosome 3"/>
</dbReference>
<evidence type="ECO:0000256" key="3">
    <source>
        <dbReference type="ARBA" id="ARBA00022490"/>
    </source>
</evidence>
<keyword evidence="3 5" id="KW-0963">Cytoplasm</keyword>
<accession>A0A9N9S4Y5</accession>
<dbReference type="Pfam" id="PF23878">
    <property type="entry name" value="TPR_ELP1"/>
    <property type="match status" value="1"/>
</dbReference>
<feature type="domain" description="ELP1 N-terminal second beta-propeller" evidence="8">
    <location>
        <begin position="367"/>
        <end position="621"/>
    </location>
</feature>
<dbReference type="SUPFAM" id="SSF69322">
    <property type="entry name" value="Tricorn protease domain 2"/>
    <property type="match status" value="1"/>
</dbReference>
<comment type="subcellular location">
    <subcellularLocation>
        <location evidence="5">Cytoplasm</location>
    </subcellularLocation>
    <subcellularLocation>
        <location evidence="5">Nucleus</location>
    </subcellularLocation>
</comment>
<dbReference type="InterPro" id="IPR056164">
    <property type="entry name" value="Beta-prop_ELP1_1st"/>
</dbReference>
<feature type="compositionally biased region" description="Polar residues" evidence="6">
    <location>
        <begin position="1090"/>
        <end position="1102"/>
    </location>
</feature>
<evidence type="ECO:0000259" key="9">
    <source>
        <dbReference type="Pfam" id="PF23878"/>
    </source>
</evidence>
<evidence type="ECO:0000256" key="2">
    <source>
        <dbReference type="ARBA" id="ARBA00006086"/>
    </source>
</evidence>
<dbReference type="PANTHER" id="PTHR12747:SF0">
    <property type="entry name" value="ELONGATOR COMPLEX PROTEIN 1"/>
    <property type="match status" value="1"/>
</dbReference>
<dbReference type="InterPro" id="IPR056167">
    <property type="entry name" value="A-sol_ELP1"/>
</dbReference>
<comment type="similarity">
    <text evidence="2 5">Belongs to the ELP1/IKA1 family.</text>
</comment>
<dbReference type="PANTHER" id="PTHR12747">
    <property type="entry name" value="ELONGATOR COMPLEX PROTEIN 1"/>
    <property type="match status" value="1"/>
</dbReference>
<evidence type="ECO:0000256" key="5">
    <source>
        <dbReference type="PIRNR" id="PIRNR017233"/>
    </source>
</evidence>
<name>A0A9N9S4Y5_9DIPT</name>
<feature type="domain" description="ELP1 first N-terminal beta-propeller" evidence="7">
    <location>
        <begin position="53"/>
        <end position="315"/>
    </location>
</feature>
<sequence>MRNLKLIYKKSHQYDDIKARLMVQHVFESISYVYDENNAILKIDHESGVIEELCNFEDVIALEYIQINDCLCFATKSGYIIQYNFSTKQHEIEGRIDDGIEAMCWSPDQELVVFVTKTQKMILMFSTFDVLIECSLDEKAEKEFMTVGWGKKETQFHGSVGKDNRKKPEIEVKNVEELEKRITCCWRGDGEYFAVNFVGSNGRMFKVFTKEGNMQYVSELCANLQVPIAWKSSGLWIAKPEILNNKYVITLFERNGLKHYELVLPFLPDVEQVTNLSWNQDSDILLIETNRKGIYTLYFYTICNYHWYMKYHIEYLVPIVYNWSQNYAEPKKLQIMDINGKYSILKFDYVVNHSNGSSNNDETIVAVIDGHKLLLTNFKSQMLPPPMASLQVELDNPVNTVNFIQSSTEFDSNSFMIIDHANFATFYRCIFNDTINGRKLNSVEKVNSLQLKDIEHVVHSMWIDSFKILISTESTIFLYCTDSKTIVGEIILEDSIAGLVKINDSLYAAQLIDGTLIGIEVNDDDEIFLSDKEFPKLSEFCEKVVSVVAKNDVIFYGLKNLKKKLYLNNKEIANEVTSFNVTNDQEFLIYTTIGELKFVKIDKNPEEVIDSRRIERGSRIVSLVKDKSQIIFQLPRGNLETISPRILSFKIIRKHLEVPNYKLAFDLLRKERINLNLLIDMQPQKFLNEIEDFVLQIDNINWLNLFLTELKNEDVTTTMYKFCDRIEDVTDEIFTFENKIQFICEEMLDIFERLDHKKYLLPSITCHVKNENLEKSLQLIWNLKKAGGNDKEADDAIKYLLYLIDINVLYNIALGMYDYQLVMFVAQKSQKDPKEYVPFLQELKSFDPFYAKYKIDCYLKRYNKAVINIASLCPDSSEKFDECIELVKKHSLYEAALTAFEVYKNCYQKICILYGDHLRVKGKFLEAILMYERGGDFKQALSSARNILDWKKCLILARKCNFNESEVNDLASKLTHSLIDLGRFKEACEIIRKFNEDPQLLIETLVHGRYYDEALLEISFIGSDNQFIDEIVRPNIINHFNETIKAIGDDKATFFSQKSRLLSIREEKIRKIQNPQEDDDDDTFSDTTSINSQSSRNTAKTFRSSKQKRKHERKLLNLKEGNKFEDVALLDSIWKLVHKIVNGESQSAIKELIVAGIELNMDDYSRNLQKSYKELLLTLKHSLDEIWVVDMLAAGKYPETEEDMEIFNSNLSVTSKMSYDLIKPEQRYKPKMNIIDFEMDMFRESSRKTI</sequence>
<dbReference type="InterPro" id="IPR056165">
    <property type="entry name" value="Beta-prop_ELP1_2nd"/>
</dbReference>
<dbReference type="InterPro" id="IPR056166">
    <property type="entry name" value="TPR_ELP1"/>
</dbReference>
<dbReference type="EMBL" id="OU895879">
    <property type="protein sequence ID" value="CAG9809345.1"/>
    <property type="molecule type" value="Genomic_DNA"/>
</dbReference>
<evidence type="ECO:0000313" key="12">
    <source>
        <dbReference type="EMBL" id="CAG9809345.1"/>
    </source>
</evidence>
<dbReference type="Pfam" id="PF23936">
    <property type="entry name" value="HB_ELP1"/>
    <property type="match status" value="1"/>
</dbReference>
<proteinExistence type="inferred from homology"/>
<evidence type="ECO:0000256" key="6">
    <source>
        <dbReference type="SAM" id="MobiDB-lite"/>
    </source>
</evidence>
<dbReference type="Pfam" id="PF23925">
    <property type="entry name" value="A-sol_ELP1"/>
    <property type="match status" value="1"/>
</dbReference>
<evidence type="ECO:0000259" key="11">
    <source>
        <dbReference type="Pfam" id="PF23936"/>
    </source>
</evidence>
<dbReference type="GO" id="GO:0000049">
    <property type="term" value="F:tRNA binding"/>
    <property type="evidence" value="ECO:0007669"/>
    <property type="project" value="TreeGrafter"/>
</dbReference>
<keyword evidence="13" id="KW-1185">Reference proteome</keyword>
<evidence type="ECO:0000313" key="13">
    <source>
        <dbReference type="Proteomes" id="UP001153620"/>
    </source>
</evidence>
<comment type="function">
    <text evidence="5">Component of the elongator complex which is required for multiple tRNA modifications, including mcm5U (5-methoxycarbonylmethyl uridine), mcm5s2U (5-methoxycarbonylmethyl-2-thiouridine), and ncm5U (5-carbamoylmethyl uridine). The elongator complex catalyzes formation of carboxymethyluridine in the wobble base at position 34 in tRNAs.</text>
</comment>
<comment type="pathway">
    <text evidence="1">tRNA modification; 5-methoxycarbonylmethyl-2-thiouridine-tRNA biosynthesis.</text>
</comment>
<dbReference type="InterPro" id="IPR006849">
    <property type="entry name" value="Elp1"/>
</dbReference>
<dbReference type="GO" id="GO:0005829">
    <property type="term" value="C:cytosol"/>
    <property type="evidence" value="ECO:0007669"/>
    <property type="project" value="TreeGrafter"/>
</dbReference>
<protein>
    <recommendedName>
        <fullName evidence="5">Elongator complex protein 1</fullName>
    </recommendedName>
</protein>
<evidence type="ECO:0000256" key="4">
    <source>
        <dbReference type="ARBA" id="ARBA00022694"/>
    </source>
</evidence>
<evidence type="ECO:0000256" key="1">
    <source>
        <dbReference type="ARBA" id="ARBA00005043"/>
    </source>
</evidence>
<feature type="region of interest" description="Disordered" evidence="6">
    <location>
        <begin position="1072"/>
        <end position="1108"/>
    </location>
</feature>
<dbReference type="InterPro" id="IPR056169">
    <property type="entry name" value="HB_ELP1"/>
</dbReference>
<dbReference type="AlphaFoldDB" id="A0A9N9S4Y5"/>